<dbReference type="Proteomes" id="UP000077421">
    <property type="component" value="Unassembled WGS sequence"/>
</dbReference>
<dbReference type="EMBL" id="MWPS01000022">
    <property type="protein sequence ID" value="OPG16100.1"/>
    <property type="molecule type" value="Genomic_DNA"/>
</dbReference>
<comment type="caution">
    <text evidence="3">The sequence shown here is derived from an EMBL/GenBank/DDBJ whole genome shotgun (WGS) entry which is preliminary data.</text>
</comment>
<dbReference type="EMBL" id="LSUQ01000041">
    <property type="protein sequence ID" value="OAG93306.1"/>
    <property type="molecule type" value="Genomic_DNA"/>
</dbReference>
<organism evidence="3 5">
    <name type="scientific">Ferroacidibacillus organovorans</name>
    <dbReference type="NCBI Taxonomy" id="1765683"/>
    <lineage>
        <taxon>Bacteria</taxon>
        <taxon>Bacillati</taxon>
        <taxon>Bacillota</taxon>
        <taxon>Bacilli</taxon>
        <taxon>Bacillales</taxon>
        <taxon>Alicyclobacillaceae</taxon>
        <taxon>Ferroacidibacillus</taxon>
    </lineage>
</organism>
<reference evidence="3 5" key="2">
    <citation type="submission" date="2017-02" db="EMBL/GenBank/DDBJ databases">
        <title>Draft genome of Acidibacillus ferrooxidans Huett2.</title>
        <authorList>
            <person name="Schopf S."/>
        </authorList>
    </citation>
    <scope>NUCLEOTIDE SEQUENCE [LARGE SCALE GENOMIC DNA]</scope>
    <source>
        <strain evidence="3 5">Huett2</strain>
    </source>
</reference>
<evidence type="ECO:0000313" key="5">
    <source>
        <dbReference type="Proteomes" id="UP000190229"/>
    </source>
</evidence>
<proteinExistence type="predicted"/>
<evidence type="ECO:0000313" key="3">
    <source>
        <dbReference type="EMBL" id="OPG16100.1"/>
    </source>
</evidence>
<feature type="compositionally biased region" description="Low complexity" evidence="1">
    <location>
        <begin position="21"/>
        <end position="33"/>
    </location>
</feature>
<dbReference type="STRING" id="1765683.B2M26_08640"/>
<feature type="region of interest" description="Disordered" evidence="1">
    <location>
        <begin position="186"/>
        <end position="248"/>
    </location>
</feature>
<evidence type="ECO:0000313" key="2">
    <source>
        <dbReference type="EMBL" id="OAG93306.1"/>
    </source>
</evidence>
<feature type="region of interest" description="Disordered" evidence="1">
    <location>
        <begin position="9"/>
        <end position="82"/>
    </location>
</feature>
<keyword evidence="5" id="KW-1185">Reference proteome</keyword>
<protein>
    <submittedName>
        <fullName evidence="3">Uncharacterized protein</fullName>
    </submittedName>
</protein>
<dbReference type="Proteomes" id="UP000190229">
    <property type="component" value="Unassembled WGS sequence"/>
</dbReference>
<evidence type="ECO:0000313" key="4">
    <source>
        <dbReference type="Proteomes" id="UP000077421"/>
    </source>
</evidence>
<dbReference type="AlphaFoldDB" id="A0A162UHH6"/>
<dbReference type="OrthoDB" id="10006527at2"/>
<dbReference type="RefSeq" id="WP_067565882.1">
    <property type="nucleotide sequence ID" value="NZ_LSUQ01000041.1"/>
</dbReference>
<evidence type="ECO:0000256" key="1">
    <source>
        <dbReference type="SAM" id="MobiDB-lite"/>
    </source>
</evidence>
<reference evidence="2 4" key="1">
    <citation type="submission" date="2016-02" db="EMBL/GenBank/DDBJ databases">
        <title>Draft genome sequence of Acidibacillus ferrooxidans SLC66.</title>
        <authorList>
            <person name="Oliveira G."/>
            <person name="Nancucheo I."/>
            <person name="Dall'Agnol H."/>
            <person name="Johnson B."/>
            <person name="Oliveira R."/>
            <person name="Nunes G.L."/>
            <person name="Tzotzos G."/>
            <person name="Orellana S.C."/>
            <person name="Salim A.C."/>
            <person name="Araujo F.M."/>
        </authorList>
    </citation>
    <scope>NUCLEOTIDE SEQUENCE [LARGE SCALE GENOMIC DNA]</scope>
    <source>
        <strain evidence="2 4">SLC66</strain>
    </source>
</reference>
<gene>
    <name evidence="2" type="ORF">AYW79_11370</name>
    <name evidence="3" type="ORF">B2M26_08640</name>
</gene>
<feature type="compositionally biased region" description="Polar residues" evidence="1">
    <location>
        <begin position="186"/>
        <end position="198"/>
    </location>
</feature>
<name>A0A162UHH6_9BACL</name>
<accession>A0A162UHH6</accession>
<sequence length="248" mass="26649">MNEWVKRFMDLASPQQKTKDTQAAAQAPESGQGTADGLGGQGMHPSFSPFATQAGATPFAAGTSRGASERPSEAKTASPSLSTMIRERLQGFLPKKAAALWQGGSNGKGEGSLRPGGYSHPPQMGMRTAAPAPHNVGNDLANRGMFGSQPSQMPPMQMRVPASRFADPFMPHPGMAQRRTPVPTRFSSMQGHGFQTPTVRPYPHGPGMNRSVRSRMPGYPNFRQSSSFIDPYTGQPRRPQPPMPPGFF</sequence>
<feature type="compositionally biased region" description="Pro residues" evidence="1">
    <location>
        <begin position="238"/>
        <end position="248"/>
    </location>
</feature>